<accession>A0A852R5J6</accession>
<dbReference type="InterPro" id="IPR000905">
    <property type="entry name" value="Gcp-like_dom"/>
</dbReference>
<proteinExistence type="predicted"/>
<dbReference type="InterPro" id="IPR043129">
    <property type="entry name" value="ATPase_NBD"/>
</dbReference>
<dbReference type="Pfam" id="PF00814">
    <property type="entry name" value="TsaD"/>
    <property type="match status" value="1"/>
</dbReference>
<organism evidence="2 3">
    <name type="scientific">Leucobacter aridicollis</name>
    <dbReference type="NCBI Taxonomy" id="283878"/>
    <lineage>
        <taxon>Bacteria</taxon>
        <taxon>Bacillati</taxon>
        <taxon>Actinomycetota</taxon>
        <taxon>Actinomycetes</taxon>
        <taxon>Micrococcales</taxon>
        <taxon>Microbacteriaceae</taxon>
        <taxon>Leucobacter</taxon>
    </lineage>
</organism>
<evidence type="ECO:0000313" key="3">
    <source>
        <dbReference type="Proteomes" id="UP000586095"/>
    </source>
</evidence>
<gene>
    <name evidence="2" type="ORF">BJ960_001011</name>
</gene>
<protein>
    <submittedName>
        <fullName evidence="2">tRNA threonylcarbamoyl adenosine modification protein YeaZ</fullName>
    </submittedName>
</protein>
<dbReference type="NCBIfam" id="TIGR03725">
    <property type="entry name" value="T6A_YeaZ"/>
    <property type="match status" value="1"/>
</dbReference>
<sequence length="220" mass="23004">MTAIEVRSVAAPELGERVILAIDTSLGTSVAVGAGGQVVEVSSDDPRGHAEVIGALIARAFAEIRIPAASVTHVVAGMGPGPFTGLRVGIAAAHAFALGRGLSILPLVSHDAVALEQLEAGAPAGIRVVQDAKRRELFVTEYTGLDWAGAPARGAEPHLRQRESYESVVNEVWPDRVPAASLVRLAARRLASGTPFEPDQALYLRLPDVIQPKAPKPVTP</sequence>
<feature type="domain" description="Gcp-like" evidence="1">
    <location>
        <begin position="47"/>
        <end position="142"/>
    </location>
</feature>
<evidence type="ECO:0000313" key="2">
    <source>
        <dbReference type="EMBL" id="NYD26208.1"/>
    </source>
</evidence>
<dbReference type="AlphaFoldDB" id="A0A852R5J6"/>
<dbReference type="GO" id="GO:0002949">
    <property type="term" value="P:tRNA threonylcarbamoyladenosine modification"/>
    <property type="evidence" value="ECO:0007669"/>
    <property type="project" value="InterPro"/>
</dbReference>
<evidence type="ECO:0000259" key="1">
    <source>
        <dbReference type="Pfam" id="PF00814"/>
    </source>
</evidence>
<dbReference type="Proteomes" id="UP000586095">
    <property type="component" value="Unassembled WGS sequence"/>
</dbReference>
<dbReference type="Gene3D" id="3.30.420.40">
    <property type="match status" value="1"/>
</dbReference>
<reference evidence="2 3" key="1">
    <citation type="submission" date="2020-07" db="EMBL/GenBank/DDBJ databases">
        <title>Sequencing the genomes of 1000 actinobacteria strains.</title>
        <authorList>
            <person name="Klenk H.-P."/>
        </authorList>
    </citation>
    <scope>NUCLEOTIDE SEQUENCE [LARGE SCALE GENOMIC DNA]</scope>
    <source>
        <strain evidence="2 3">DSM 17380</strain>
    </source>
</reference>
<keyword evidence="3" id="KW-1185">Reference proteome</keyword>
<name>A0A852R5J6_9MICO</name>
<dbReference type="RefSeq" id="WP_307814669.1">
    <property type="nucleotide sequence ID" value="NZ_BAAALZ010000002.1"/>
</dbReference>
<dbReference type="InterPro" id="IPR022496">
    <property type="entry name" value="T6A_TsaB"/>
</dbReference>
<dbReference type="SUPFAM" id="SSF53067">
    <property type="entry name" value="Actin-like ATPase domain"/>
    <property type="match status" value="1"/>
</dbReference>
<dbReference type="EMBL" id="JACCBD010000001">
    <property type="protein sequence ID" value="NYD26208.1"/>
    <property type="molecule type" value="Genomic_DNA"/>
</dbReference>
<comment type="caution">
    <text evidence="2">The sequence shown here is derived from an EMBL/GenBank/DDBJ whole genome shotgun (WGS) entry which is preliminary data.</text>
</comment>